<comment type="caution">
    <text evidence="2">The sequence shown here is derived from an EMBL/GenBank/DDBJ whole genome shotgun (WGS) entry which is preliminary data.</text>
</comment>
<dbReference type="SUPFAM" id="SSF52540">
    <property type="entry name" value="P-loop containing nucleoside triphosphate hydrolases"/>
    <property type="match status" value="2"/>
</dbReference>
<dbReference type="InterPro" id="IPR007111">
    <property type="entry name" value="NACHT_NTPase"/>
</dbReference>
<accession>A0ABV5TWC0</accession>
<feature type="domain" description="NACHT" evidence="1">
    <location>
        <begin position="168"/>
        <end position="332"/>
    </location>
</feature>
<gene>
    <name evidence="2" type="ORF">ACFFRH_43655</name>
</gene>
<dbReference type="Gene3D" id="3.40.50.300">
    <property type="entry name" value="P-loop containing nucleotide triphosphate hydrolases"/>
    <property type="match status" value="1"/>
</dbReference>
<evidence type="ECO:0000259" key="1">
    <source>
        <dbReference type="Pfam" id="PF05729"/>
    </source>
</evidence>
<organism evidence="2 3">
    <name type="scientific">Streptosporangium vulgare</name>
    <dbReference type="NCBI Taxonomy" id="46190"/>
    <lineage>
        <taxon>Bacteria</taxon>
        <taxon>Bacillati</taxon>
        <taxon>Actinomycetota</taxon>
        <taxon>Actinomycetes</taxon>
        <taxon>Streptosporangiales</taxon>
        <taxon>Streptosporangiaceae</taxon>
        <taxon>Streptosporangium</taxon>
    </lineage>
</organism>
<dbReference type="RefSeq" id="WP_344749670.1">
    <property type="nucleotide sequence ID" value="NZ_BAAAWW010000203.1"/>
</dbReference>
<name>A0ABV5TWC0_9ACTN</name>
<proteinExistence type="predicted"/>
<protein>
    <submittedName>
        <fullName evidence="2">NACHT domain-containing protein</fullName>
    </submittedName>
</protein>
<sequence length="1123" mass="123801">MVEIAEWFNRHMREAGHNGNSLRVASRRRFPLTKDRVYDLLNGLKLPDWEHFEPMVTLIGQDPGAVRPMWERAHRLYKAGKEQTVSAWTEIPVADTRLRELLADQRDAADRFPYDLLNVSRPTLYEVYVEQDVRPAVSGPPREGEHDRRLNSSAVCSLRDVLGRHDHLFITGGPGAGKTTLGRLLVRQIAQAWLADQAGETPWCEEPVIGLFITAADVLTGSWTEALMTSCRPSRLTQPIDPQVFARRTYGVRWLVVVDGLDEISSPEKRAEVLRALSARAEYGTPYRLVITARPLPQEELEPLRDRSVGFYTLSGFDSDRQRAFAERWFAAQHVPDPAATASAFLEQAQTAGLVELLKVPLLATIAATFHTRYPDNPLPRGRMQLYERFLRELVDARGGQRSLRKALRARWEELACAPAADWVLAHQDRLVLHLAQMEVVETRPFSLLAEAADWVRKNLPADMRLREGLDRDLGRLLTLAGVLVFDGTELSFLHRSFAEFIAAEKEAEAIPAEFPGLAGWTEKIQNDASRNYVFFTLAHWACRPENQVSTIVRLLFEQDLQHRIMALRLVTAGVPMGAKLEEAVINRLLGEPMEQGYRFVNDAENQLFTSLSELRGNTRLAERLIGLARTHGAPTSQRVAAAAAYARVADLREGVDLLNELGEQVGDPTGLRAVINQLAELDAADIVRRIGLLRRLADCGSVWEQLVARSDLVDLGETDGAVELARMILSNDEPSGQMLEFAGEVWLAVAGEQAVPEILQAIAIHAKRGAWAHAGIAQLWFGAGYPALAEPHARLALSYDANDEDVSEIIVSWTEACGVQGALEAARVFLDSSGQHSYLLFSARELIKRGHTSAAEAVARTVLHEPDTEPLERSFAAELLVSVAGASAVGEVLHRVDASAVSPNDLPRFIVKLAKHDQAAAASLASRVLTDFRAANGTFTQAAELLLEVSGPAAAEQIIRALDARPTGYTPLAAQLLPVLTRHQAVEVTSTLCRRVLLDPVRTPGELHSALQHWIAAGQESSAEVVAYAEAVGGLSGDERARLAAFLEEIGEKQAAISLWCKVIIQPALPLELRWRTAERLLTLGAANAAITALESALQTASGDEESRLWRLLNWVRPTPFA</sequence>
<evidence type="ECO:0000313" key="3">
    <source>
        <dbReference type="Proteomes" id="UP001589610"/>
    </source>
</evidence>
<dbReference type="Pfam" id="PF05729">
    <property type="entry name" value="NACHT"/>
    <property type="match status" value="1"/>
</dbReference>
<dbReference type="Proteomes" id="UP001589610">
    <property type="component" value="Unassembled WGS sequence"/>
</dbReference>
<keyword evidence="3" id="KW-1185">Reference proteome</keyword>
<evidence type="ECO:0000313" key="2">
    <source>
        <dbReference type="EMBL" id="MFB9682405.1"/>
    </source>
</evidence>
<reference evidence="2 3" key="1">
    <citation type="submission" date="2024-09" db="EMBL/GenBank/DDBJ databases">
        <authorList>
            <person name="Sun Q."/>
            <person name="Mori K."/>
        </authorList>
    </citation>
    <scope>NUCLEOTIDE SEQUENCE [LARGE SCALE GENOMIC DNA]</scope>
    <source>
        <strain evidence="2 3">JCM 3028</strain>
    </source>
</reference>
<dbReference type="EMBL" id="JBHMBS010000063">
    <property type="protein sequence ID" value="MFB9682405.1"/>
    <property type="molecule type" value="Genomic_DNA"/>
</dbReference>
<dbReference type="InterPro" id="IPR027417">
    <property type="entry name" value="P-loop_NTPase"/>
</dbReference>